<comment type="caution">
    <text evidence="2">The sequence shown here is derived from an EMBL/GenBank/DDBJ whole genome shotgun (WGS) entry which is preliminary data.</text>
</comment>
<evidence type="ECO:0000256" key="1">
    <source>
        <dbReference type="SAM" id="MobiDB-lite"/>
    </source>
</evidence>
<reference evidence="2" key="1">
    <citation type="submission" date="2021-06" db="EMBL/GenBank/DDBJ databases">
        <authorList>
            <person name="Kallberg Y."/>
            <person name="Tangrot J."/>
            <person name="Rosling A."/>
        </authorList>
    </citation>
    <scope>NUCLEOTIDE SEQUENCE</scope>
    <source>
        <strain evidence="2">MT106</strain>
    </source>
</reference>
<keyword evidence="3" id="KW-1185">Reference proteome</keyword>
<name>A0A9N9CHQ4_9GLOM</name>
<proteinExistence type="predicted"/>
<gene>
    <name evidence="2" type="ORF">AGERDE_LOCUS9244</name>
</gene>
<feature type="region of interest" description="Disordered" evidence="1">
    <location>
        <begin position="18"/>
        <end position="37"/>
    </location>
</feature>
<dbReference type="EMBL" id="CAJVPL010002229">
    <property type="protein sequence ID" value="CAG8603963.1"/>
    <property type="molecule type" value="Genomic_DNA"/>
</dbReference>
<sequence>LLSSAIKIFSQEFKTHEDSRSELSSLSSSECSTPKSEDLDNWPGVKIFDDEQYNELLSEYLKAHAAEDSLIIREKRTHVEKPLLIGEKQTKKVISTPLTLRKQRKNKYTLHFDDWSGLLLMDDFEDNFEDAKFLDNPFYENNELSLSSSPVSIFNHEETYFSNSDQYFDEEDYKIEDNRYNEECSFFNTAFFSGYFSIDEDTPKGRFHD</sequence>
<evidence type="ECO:0000313" key="2">
    <source>
        <dbReference type="EMBL" id="CAG8603963.1"/>
    </source>
</evidence>
<dbReference type="OrthoDB" id="10508061at2759"/>
<feature type="compositionally biased region" description="Low complexity" evidence="1">
    <location>
        <begin position="22"/>
        <end position="34"/>
    </location>
</feature>
<protein>
    <submittedName>
        <fullName evidence="2">12924_t:CDS:1</fullName>
    </submittedName>
</protein>
<evidence type="ECO:0000313" key="3">
    <source>
        <dbReference type="Proteomes" id="UP000789831"/>
    </source>
</evidence>
<feature type="non-terminal residue" evidence="2">
    <location>
        <position position="209"/>
    </location>
</feature>
<dbReference type="AlphaFoldDB" id="A0A9N9CHQ4"/>
<organism evidence="2 3">
    <name type="scientific">Ambispora gerdemannii</name>
    <dbReference type="NCBI Taxonomy" id="144530"/>
    <lineage>
        <taxon>Eukaryota</taxon>
        <taxon>Fungi</taxon>
        <taxon>Fungi incertae sedis</taxon>
        <taxon>Mucoromycota</taxon>
        <taxon>Glomeromycotina</taxon>
        <taxon>Glomeromycetes</taxon>
        <taxon>Archaeosporales</taxon>
        <taxon>Ambisporaceae</taxon>
        <taxon>Ambispora</taxon>
    </lineage>
</organism>
<dbReference type="Proteomes" id="UP000789831">
    <property type="component" value="Unassembled WGS sequence"/>
</dbReference>
<accession>A0A9N9CHQ4</accession>